<keyword evidence="3 4" id="KW-0663">Pyridoxal phosphate</keyword>
<dbReference type="EMBL" id="FUZU01000001">
    <property type="protein sequence ID" value="SKC43790.1"/>
    <property type="molecule type" value="Genomic_DNA"/>
</dbReference>
<reference evidence="5 6" key="1">
    <citation type="submission" date="2017-02" db="EMBL/GenBank/DDBJ databases">
        <authorList>
            <person name="Peterson S.W."/>
        </authorList>
    </citation>
    <scope>NUCLEOTIDE SEQUENCE [LARGE SCALE GENOMIC DNA]</scope>
    <source>
        <strain evidence="5 6">DSM 25262</strain>
    </source>
</reference>
<dbReference type="Proteomes" id="UP000190961">
    <property type="component" value="Unassembled WGS sequence"/>
</dbReference>
<dbReference type="PANTHER" id="PTHR30244:SF34">
    <property type="entry name" value="DTDP-4-AMINO-4,6-DIDEOXYGALACTOSE TRANSAMINASE"/>
    <property type="match status" value="1"/>
</dbReference>
<dbReference type="PIRSF" id="PIRSF000390">
    <property type="entry name" value="PLP_StrS"/>
    <property type="match status" value="1"/>
</dbReference>
<dbReference type="PANTHER" id="PTHR30244">
    <property type="entry name" value="TRANSAMINASE"/>
    <property type="match status" value="1"/>
</dbReference>
<dbReference type="NCBIfam" id="NF008687">
    <property type="entry name" value="PRK11706.1"/>
    <property type="match status" value="1"/>
</dbReference>
<dbReference type="Gene3D" id="3.40.640.10">
    <property type="entry name" value="Type I PLP-dependent aspartate aminotransferase-like (Major domain)"/>
    <property type="match status" value="1"/>
</dbReference>
<dbReference type="Pfam" id="PF01041">
    <property type="entry name" value="DegT_DnrJ_EryC1"/>
    <property type="match status" value="1"/>
</dbReference>
<dbReference type="GO" id="GO:0000271">
    <property type="term" value="P:polysaccharide biosynthetic process"/>
    <property type="evidence" value="ECO:0007669"/>
    <property type="project" value="TreeGrafter"/>
</dbReference>
<protein>
    <submittedName>
        <fullName evidence="5">dTDP-4-amino-4,6-dideoxygalactose transaminase</fullName>
    </submittedName>
</protein>
<dbReference type="InterPro" id="IPR015424">
    <property type="entry name" value="PyrdxlP-dep_Trfase"/>
</dbReference>
<dbReference type="RefSeq" id="WP_079685125.1">
    <property type="nucleotide sequence ID" value="NZ_FUZU01000001.1"/>
</dbReference>
<proteinExistence type="inferred from homology"/>
<evidence type="ECO:0000256" key="4">
    <source>
        <dbReference type="RuleBase" id="RU004508"/>
    </source>
</evidence>
<dbReference type="AlphaFoldDB" id="A0A1T5IX94"/>
<dbReference type="OrthoDB" id="9810913at2"/>
<keyword evidence="6" id="KW-1185">Reference proteome</keyword>
<dbReference type="InterPro" id="IPR000653">
    <property type="entry name" value="DegT/StrS_aminotransferase"/>
</dbReference>
<organism evidence="5 6">
    <name type="scientific">Ohtaekwangia koreensis</name>
    <dbReference type="NCBI Taxonomy" id="688867"/>
    <lineage>
        <taxon>Bacteria</taxon>
        <taxon>Pseudomonadati</taxon>
        <taxon>Bacteroidota</taxon>
        <taxon>Cytophagia</taxon>
        <taxon>Cytophagales</taxon>
        <taxon>Fulvivirgaceae</taxon>
        <taxon>Ohtaekwangia</taxon>
    </lineage>
</organism>
<dbReference type="FunFam" id="3.40.640.10:FF:000037">
    <property type="entry name" value="dTDP-4-amino-4,6-dideoxygalactose transaminase"/>
    <property type="match status" value="1"/>
</dbReference>
<dbReference type="GO" id="GO:0030170">
    <property type="term" value="F:pyridoxal phosphate binding"/>
    <property type="evidence" value="ECO:0007669"/>
    <property type="project" value="TreeGrafter"/>
</dbReference>
<dbReference type="NCBIfam" id="TIGR02379">
    <property type="entry name" value="ECA_wecE"/>
    <property type="match status" value="1"/>
</dbReference>
<dbReference type="InterPro" id="IPR015421">
    <property type="entry name" value="PyrdxlP-dep_Trfase_major"/>
</dbReference>
<dbReference type="GO" id="GO:0019180">
    <property type="term" value="F:dTDP-4-amino-4,6-dideoxygalactose transaminase activity"/>
    <property type="evidence" value="ECO:0007669"/>
    <property type="project" value="TreeGrafter"/>
</dbReference>
<evidence type="ECO:0000313" key="6">
    <source>
        <dbReference type="Proteomes" id="UP000190961"/>
    </source>
</evidence>
<gene>
    <name evidence="5" type="ORF">SAMN05660236_0506</name>
</gene>
<evidence type="ECO:0000256" key="3">
    <source>
        <dbReference type="PIRSR" id="PIRSR000390-2"/>
    </source>
</evidence>
<evidence type="ECO:0000256" key="1">
    <source>
        <dbReference type="ARBA" id="ARBA00037999"/>
    </source>
</evidence>
<dbReference type="STRING" id="688867.SAMN05660236_0506"/>
<feature type="active site" description="Proton acceptor" evidence="2">
    <location>
        <position position="181"/>
    </location>
</feature>
<accession>A0A1T5IX94</accession>
<evidence type="ECO:0000256" key="2">
    <source>
        <dbReference type="PIRSR" id="PIRSR000390-1"/>
    </source>
</evidence>
<dbReference type="InterPro" id="IPR012749">
    <property type="entry name" value="WecE-like"/>
</dbReference>
<feature type="modified residue" description="N6-(pyridoxal phosphate)lysine" evidence="3">
    <location>
        <position position="181"/>
    </location>
</feature>
<evidence type="ECO:0000313" key="5">
    <source>
        <dbReference type="EMBL" id="SKC43790.1"/>
    </source>
</evidence>
<name>A0A1T5IX94_9BACT</name>
<sequence length="378" mass="43298">MKIPFNKPAFVGNELEYIQEAIRIGQISGNGFFTKKCQQFFEEKFSRKCLLTTSCTDALEMCAILLDIQPGDEVIIPSYTFVSTANAFVLRGARIIFADSQANHPNLDAESIECLITARTRAIVVVHYAGIACDMDKIMSLAQRYNLFVVEDAAQAIDSYYKGKHLGTIGHLAAFSFHETKNIISGEGGLLVINDERFQKRAEIIWEKGTNRTAFFKGEVNKYGWVDIGSSFLPSDLIAAFLYAQLEKLEVIQSKRKSIWNIYNEGLIPLQRKGYFELPFIPDFATNNAHMFFLVCRDGETRDKLIAHLKKSDILSVFHYQSLHQSPYYSNLHDGRPLPWSDYFSSRLLRLPFYYELSMETQKWIIDLIHAFFIPEKE</sequence>
<dbReference type="CDD" id="cd00616">
    <property type="entry name" value="AHBA_syn"/>
    <property type="match status" value="1"/>
</dbReference>
<comment type="similarity">
    <text evidence="1 4">Belongs to the DegT/DnrJ/EryC1 family.</text>
</comment>
<dbReference type="SUPFAM" id="SSF53383">
    <property type="entry name" value="PLP-dependent transferases"/>
    <property type="match status" value="1"/>
</dbReference>